<feature type="transmembrane region" description="Helical" evidence="1">
    <location>
        <begin position="196"/>
        <end position="214"/>
    </location>
</feature>
<gene>
    <name evidence="2" type="ORF">H5411_06150</name>
</gene>
<keyword evidence="1" id="KW-0812">Transmembrane</keyword>
<comment type="caution">
    <text evidence="2">The sequence shown here is derived from an EMBL/GenBank/DDBJ whole genome shotgun (WGS) entry which is preliminary data.</text>
</comment>
<sequence>MNVPALLLRLYPPGIRERWGGEIVHEARLAGPRSWFDTATGAAKLWLHPSDWPETASGQTSRVLATAFVAVTTAAALLVRAAGPASLTVSVDRPVTSAWLAPILAAIALAAPLPPLRWAALGRLAATAARTLIAPVLAFGGLFLLAHSGLIVHPTGMADVLLIGCYWATLGFIGIHLCLLMARVGRIAVLPSTRRLHAALLFLGAGLAFAAVQTLLAGTLVLSCGLAALAAAVFVIGFDLRRVAQ</sequence>
<accession>A0A8E1VUS7</accession>
<keyword evidence="1" id="KW-1133">Transmembrane helix</keyword>
<dbReference type="AlphaFoldDB" id="A0A8E1VUS7"/>
<protein>
    <submittedName>
        <fullName evidence="2">Uncharacterized protein</fullName>
    </submittedName>
</protein>
<keyword evidence="1" id="KW-0472">Membrane</keyword>
<proteinExistence type="predicted"/>
<name>A0A8E1VUS7_9PSEU</name>
<evidence type="ECO:0000256" key="1">
    <source>
        <dbReference type="SAM" id="Phobius"/>
    </source>
</evidence>
<feature type="transmembrane region" description="Helical" evidence="1">
    <location>
        <begin position="220"/>
        <end position="240"/>
    </location>
</feature>
<dbReference type="Proteomes" id="UP000550260">
    <property type="component" value="Unassembled WGS sequence"/>
</dbReference>
<feature type="transmembrane region" description="Helical" evidence="1">
    <location>
        <begin position="160"/>
        <end position="184"/>
    </location>
</feature>
<reference evidence="2 3" key="1">
    <citation type="submission" date="2020-08" db="EMBL/GenBank/DDBJ databases">
        <title>Amycolatopsis echigonensis JCM 21831.</title>
        <authorList>
            <person name="Tedsree N."/>
            <person name="Kuncharoen N."/>
            <person name="Likhitwitayawuid K."/>
            <person name="Tanasupawat S."/>
        </authorList>
    </citation>
    <scope>NUCLEOTIDE SEQUENCE [LARGE SCALE GENOMIC DNA]</scope>
    <source>
        <strain evidence="2 3">JCM 21831</strain>
    </source>
</reference>
<organism evidence="2 3">
    <name type="scientific">Amycolatopsis echigonensis</name>
    <dbReference type="NCBI Taxonomy" id="2576905"/>
    <lineage>
        <taxon>Bacteria</taxon>
        <taxon>Bacillati</taxon>
        <taxon>Actinomycetota</taxon>
        <taxon>Actinomycetes</taxon>
        <taxon>Pseudonocardiales</taxon>
        <taxon>Pseudonocardiaceae</taxon>
        <taxon>Amycolatopsis</taxon>
    </lineage>
</organism>
<evidence type="ECO:0000313" key="2">
    <source>
        <dbReference type="EMBL" id="MBB2498716.1"/>
    </source>
</evidence>
<feature type="transmembrane region" description="Helical" evidence="1">
    <location>
        <begin position="63"/>
        <end position="79"/>
    </location>
</feature>
<dbReference type="EMBL" id="JACJHR010000006">
    <property type="protein sequence ID" value="MBB2498716.1"/>
    <property type="molecule type" value="Genomic_DNA"/>
</dbReference>
<evidence type="ECO:0000313" key="3">
    <source>
        <dbReference type="Proteomes" id="UP000550260"/>
    </source>
</evidence>
<feature type="transmembrane region" description="Helical" evidence="1">
    <location>
        <begin position="132"/>
        <end position="154"/>
    </location>
</feature>
<feature type="transmembrane region" description="Helical" evidence="1">
    <location>
        <begin position="99"/>
        <end position="120"/>
    </location>
</feature>